<dbReference type="EMBL" id="NAEP01000022">
    <property type="protein sequence ID" value="PDQ36191.1"/>
    <property type="molecule type" value="Genomic_DNA"/>
</dbReference>
<evidence type="ECO:0000313" key="2">
    <source>
        <dbReference type="Proteomes" id="UP000219994"/>
    </source>
</evidence>
<evidence type="ECO:0000313" key="1">
    <source>
        <dbReference type="EMBL" id="PDQ36191.1"/>
    </source>
</evidence>
<reference evidence="2" key="1">
    <citation type="submission" date="2017-03" db="EMBL/GenBank/DDBJ databases">
        <authorList>
            <person name="Lund M.B."/>
        </authorList>
    </citation>
    <scope>NUCLEOTIDE SEQUENCE [LARGE SCALE GENOMIC DNA]</scope>
</reference>
<dbReference type="AlphaFoldDB" id="A0A2A6FU97"/>
<accession>A0A2A6FU97</accession>
<sequence length="60" mass="7089">MGVGFSGWRGLELAVHQARHEQEGRPVFDDLVTRLFTVGAPNWLWLTDLREHWERVKWCV</sequence>
<protein>
    <submittedName>
        <fullName evidence="1">Uncharacterized protein</fullName>
    </submittedName>
</protein>
<proteinExistence type="predicted"/>
<name>A0A2A6FU97_9MICO</name>
<gene>
    <name evidence="1" type="ORF">B5766_01880</name>
</gene>
<dbReference type="Proteomes" id="UP000219994">
    <property type="component" value="Unassembled WGS sequence"/>
</dbReference>
<organism evidence="1 2">
    <name type="scientific">Candidatus Lumbricidiphila eiseniae</name>
    <dbReference type="NCBI Taxonomy" id="1969409"/>
    <lineage>
        <taxon>Bacteria</taxon>
        <taxon>Bacillati</taxon>
        <taxon>Actinomycetota</taxon>
        <taxon>Actinomycetes</taxon>
        <taxon>Micrococcales</taxon>
        <taxon>Microbacteriaceae</taxon>
        <taxon>Candidatus Lumbricidiphila</taxon>
    </lineage>
</organism>
<comment type="caution">
    <text evidence="1">The sequence shown here is derived from an EMBL/GenBank/DDBJ whole genome shotgun (WGS) entry which is preliminary data.</text>
</comment>